<dbReference type="EMBL" id="CADIJQ010000016">
    <property type="protein sequence ID" value="CAB3742860.1"/>
    <property type="molecule type" value="Genomic_DNA"/>
</dbReference>
<gene>
    <name evidence="4" type="ORF">LMG3441_05906</name>
</gene>
<feature type="domain" description="Lnb N-terminal periplasmic" evidence="3">
    <location>
        <begin position="119"/>
        <end position="274"/>
    </location>
</feature>
<evidence type="ECO:0000256" key="1">
    <source>
        <dbReference type="SAM" id="MobiDB-lite"/>
    </source>
</evidence>
<keyword evidence="2" id="KW-1133">Transmembrane helix</keyword>
<feature type="transmembrane region" description="Helical" evidence="2">
    <location>
        <begin position="36"/>
        <end position="53"/>
    </location>
</feature>
<sequence length="368" mass="41118">MTASILLGITIVLAAGWGALALWIRAPLPASLRAALAIAWTALALAAIAALIWPAWRPAGIGFAVALLGMLIWWRCIRPSNHRDWIPEVAQQTYGDIDGDHVTLHNVRNFTWRTRTDFTPHWETRHYALHELESVDVALSYWGRPAIAHALVSFGFGHERYVVFSVEIRRKRGDSFSEIGGFFKQYELSVIASSEEDSLRVRTNVRGEDGYLYRIHMPPDNARSLFLAYVNTANQLRDTPRFYHTLTANCTTIVFQMARRIVPGLPLDYRQLVSGYLPEYLYELQVLQGADNASQYRQLGRYTDRARATQTQTELPAQPAALSSTESSTESTTESPTTFSQAIREGVPGLEPAATAHTAARVTSNATR</sequence>
<evidence type="ECO:0000256" key="2">
    <source>
        <dbReference type="SAM" id="Phobius"/>
    </source>
</evidence>
<evidence type="ECO:0000259" key="3">
    <source>
        <dbReference type="Pfam" id="PF13387"/>
    </source>
</evidence>
<dbReference type="Proteomes" id="UP000494269">
    <property type="component" value="Unassembled WGS sequence"/>
</dbReference>
<accession>A0A6S7APZ7</accession>
<dbReference type="AlphaFoldDB" id="A0A6S7APZ7"/>
<dbReference type="Pfam" id="PF13387">
    <property type="entry name" value="Lnb_N"/>
    <property type="match status" value="1"/>
</dbReference>
<keyword evidence="2" id="KW-0472">Membrane</keyword>
<feature type="transmembrane region" description="Helical" evidence="2">
    <location>
        <begin position="6"/>
        <end position="24"/>
    </location>
</feature>
<name>A0A6S7APZ7_9BURK</name>
<organism evidence="4 5">
    <name type="scientific">Achromobacter kerstersii</name>
    <dbReference type="NCBI Taxonomy" id="1353890"/>
    <lineage>
        <taxon>Bacteria</taxon>
        <taxon>Pseudomonadati</taxon>
        <taxon>Pseudomonadota</taxon>
        <taxon>Betaproteobacteria</taxon>
        <taxon>Burkholderiales</taxon>
        <taxon>Alcaligenaceae</taxon>
        <taxon>Achromobacter</taxon>
    </lineage>
</organism>
<evidence type="ECO:0000313" key="4">
    <source>
        <dbReference type="EMBL" id="CAB3742860.1"/>
    </source>
</evidence>
<keyword evidence="5" id="KW-1185">Reference proteome</keyword>
<evidence type="ECO:0000313" key="5">
    <source>
        <dbReference type="Proteomes" id="UP000494269"/>
    </source>
</evidence>
<feature type="transmembrane region" description="Helical" evidence="2">
    <location>
        <begin position="59"/>
        <end position="77"/>
    </location>
</feature>
<feature type="compositionally biased region" description="Low complexity" evidence="1">
    <location>
        <begin position="323"/>
        <end position="338"/>
    </location>
</feature>
<proteinExistence type="predicted"/>
<feature type="region of interest" description="Disordered" evidence="1">
    <location>
        <begin position="306"/>
        <end position="368"/>
    </location>
</feature>
<keyword evidence="2" id="KW-0812">Transmembrane</keyword>
<reference evidence="4 5" key="1">
    <citation type="submission" date="2020-04" db="EMBL/GenBank/DDBJ databases">
        <authorList>
            <person name="De Canck E."/>
        </authorList>
    </citation>
    <scope>NUCLEOTIDE SEQUENCE [LARGE SCALE GENOMIC DNA]</scope>
    <source>
        <strain evidence="4 5">LMG 3441</strain>
    </source>
</reference>
<dbReference type="RefSeq" id="WP_175171815.1">
    <property type="nucleotide sequence ID" value="NZ_CADIJQ010000016.1"/>
</dbReference>
<dbReference type="InterPro" id="IPR025178">
    <property type="entry name" value="Lnb_N"/>
</dbReference>
<protein>
    <recommendedName>
        <fullName evidence="3">Lnb N-terminal periplasmic domain-containing protein</fullName>
    </recommendedName>
</protein>